<dbReference type="Proteomes" id="UP001596398">
    <property type="component" value="Unassembled WGS sequence"/>
</dbReference>
<dbReference type="RefSeq" id="WP_276235033.1">
    <property type="nucleotide sequence ID" value="NZ_CP119802.1"/>
</dbReference>
<dbReference type="AlphaFoldDB" id="A0ABD5ZKK1"/>
<protein>
    <submittedName>
        <fullName evidence="1">Uncharacterized protein</fullName>
    </submittedName>
</protein>
<dbReference type="GeneID" id="79265700"/>
<dbReference type="EMBL" id="JBHTAP010000001">
    <property type="protein sequence ID" value="MFC7234037.1"/>
    <property type="molecule type" value="Genomic_DNA"/>
</dbReference>
<evidence type="ECO:0000313" key="2">
    <source>
        <dbReference type="Proteomes" id="UP001596398"/>
    </source>
</evidence>
<evidence type="ECO:0000313" key="1">
    <source>
        <dbReference type="EMBL" id="MFC7234037.1"/>
    </source>
</evidence>
<proteinExistence type="predicted"/>
<name>A0ABD5ZKK1_9EURY</name>
<sequence length="80" mass="8704">MNEFQERSARRENVVGTRYEEDGSTVLVADLGPDVEGSVDVVDGTAMVVVGDDQYEFDVPDGRATARLNNGVVTVEVTRE</sequence>
<gene>
    <name evidence="1" type="ORF">ACFQJ4_01775</name>
</gene>
<accession>A0ABD5ZKK1</accession>
<dbReference type="Pfam" id="PF23444">
    <property type="entry name" value="DUF7127"/>
    <property type="match status" value="1"/>
</dbReference>
<keyword evidence="2" id="KW-1185">Reference proteome</keyword>
<reference evidence="1 2" key="1">
    <citation type="journal article" date="2019" name="Int. J. Syst. Evol. Microbiol.">
        <title>The Global Catalogue of Microorganisms (GCM) 10K type strain sequencing project: providing services to taxonomists for standard genome sequencing and annotation.</title>
        <authorList>
            <consortium name="The Broad Institute Genomics Platform"/>
            <consortium name="The Broad Institute Genome Sequencing Center for Infectious Disease"/>
            <person name="Wu L."/>
            <person name="Ma J."/>
        </authorList>
    </citation>
    <scope>NUCLEOTIDE SEQUENCE [LARGE SCALE GENOMIC DNA]</scope>
    <source>
        <strain evidence="1 2">DT85</strain>
    </source>
</reference>
<organism evidence="1 2">
    <name type="scientific">Halosegnis marinus</name>
    <dbReference type="NCBI Taxonomy" id="3034023"/>
    <lineage>
        <taxon>Archaea</taxon>
        <taxon>Methanobacteriati</taxon>
        <taxon>Methanobacteriota</taxon>
        <taxon>Stenosarchaea group</taxon>
        <taxon>Halobacteria</taxon>
        <taxon>Halobacteriales</taxon>
        <taxon>Natronomonadaceae</taxon>
        <taxon>Halosegnis</taxon>
    </lineage>
</organism>
<dbReference type="InterPro" id="IPR055551">
    <property type="entry name" value="DUF7127"/>
</dbReference>
<comment type="caution">
    <text evidence="1">The sequence shown here is derived from an EMBL/GenBank/DDBJ whole genome shotgun (WGS) entry which is preliminary data.</text>
</comment>